<evidence type="ECO:0000256" key="1">
    <source>
        <dbReference type="ARBA" id="ARBA00004365"/>
    </source>
</evidence>
<comment type="caution">
    <text evidence="7">The sequence shown here is derived from an EMBL/GenBank/DDBJ whole genome shotgun (WGS) entry which is preliminary data.</text>
</comment>
<evidence type="ECO:0000256" key="3">
    <source>
        <dbReference type="ARBA" id="ARBA00005709"/>
    </source>
</evidence>
<evidence type="ECO:0000256" key="4">
    <source>
        <dbReference type="ARBA" id="ARBA00023143"/>
    </source>
</evidence>
<feature type="domain" description="Flagellin N-terminal" evidence="6">
    <location>
        <begin position="24"/>
        <end position="142"/>
    </location>
</feature>
<evidence type="ECO:0000259" key="6">
    <source>
        <dbReference type="Pfam" id="PF00669"/>
    </source>
</evidence>
<comment type="similarity">
    <text evidence="3">Belongs to the bacterial flagellin family.</text>
</comment>
<keyword evidence="4" id="KW-0975">Bacterial flagellum</keyword>
<dbReference type="eggNOG" id="COG1344">
    <property type="taxonomic scope" value="Bacteria"/>
</dbReference>
<dbReference type="AlphaFoldDB" id="A0A074MBP0"/>
<sequence>MSFVSNSTGAFYERSLGQLATLRESAESFQTQIATGVRIQRGSEDPVAASRLRQLTRLEVRGGTEEENAARLRQDLEEASNQITGVVELIQRARELAVQAANDTQGETGRAAIADELEQMAEELFTRSNAISITGAPLFSGTAGAPAFTKAPDGTVTYAGNGQVGTVPVAPGTSIARGITGDALFQFNVAGTPTSSFEVFSQLASDLRGAAPDPAAAAQAALAGIDEALNAANRNQTIVGTRAAWVEAIEDDNAERGINIAEKRSEIGDTNLADVIVRLQQTLTALEASQTTFTRVSNLTLFNAI</sequence>
<feature type="coiled-coil region" evidence="5">
    <location>
        <begin position="62"/>
        <end position="96"/>
    </location>
</feature>
<comment type="subcellular location">
    <subcellularLocation>
        <location evidence="1">Bacterial flagellum</location>
    </subcellularLocation>
    <subcellularLocation>
        <location evidence="2">Secreted</location>
    </subcellularLocation>
</comment>
<dbReference type="PANTHER" id="PTHR42792">
    <property type="entry name" value="FLAGELLIN"/>
    <property type="match status" value="1"/>
</dbReference>
<proteinExistence type="inferred from homology"/>
<dbReference type="Proteomes" id="UP000027647">
    <property type="component" value="Unassembled WGS sequence"/>
</dbReference>
<reference evidence="7 8" key="1">
    <citation type="submission" date="2014-04" db="EMBL/GenBank/DDBJ databases">
        <title>A comprehensive comparison of genomes of Erythrobacter spp. strains.</title>
        <authorList>
            <person name="Zheng Q."/>
        </authorList>
    </citation>
    <scope>NUCLEOTIDE SEQUENCE [LARGE SCALE GENOMIC DNA]</scope>
    <source>
        <strain evidence="7 8">DSM 6997</strain>
    </source>
</reference>
<accession>A0A074MBP0</accession>
<dbReference type="EMBL" id="JMIW01000006">
    <property type="protein sequence ID" value="KEO89268.1"/>
    <property type="molecule type" value="Genomic_DNA"/>
</dbReference>
<dbReference type="Gene3D" id="1.20.1330.10">
    <property type="entry name" value="f41 fragment of flagellin, N-terminal domain"/>
    <property type="match status" value="1"/>
</dbReference>
<evidence type="ECO:0000313" key="7">
    <source>
        <dbReference type="EMBL" id="KEO89268.1"/>
    </source>
</evidence>
<evidence type="ECO:0000256" key="5">
    <source>
        <dbReference type="SAM" id="Coils"/>
    </source>
</evidence>
<dbReference type="InterPro" id="IPR001029">
    <property type="entry name" value="Flagellin_N"/>
</dbReference>
<dbReference type="SUPFAM" id="SSF64518">
    <property type="entry name" value="Phase 1 flagellin"/>
    <property type="match status" value="1"/>
</dbReference>
<name>A0A074MBP0_ERYLO</name>
<keyword evidence="5" id="KW-0175">Coiled coil</keyword>
<dbReference type="OrthoDB" id="7389561at2"/>
<evidence type="ECO:0000313" key="8">
    <source>
        <dbReference type="Proteomes" id="UP000027647"/>
    </source>
</evidence>
<protein>
    <recommendedName>
        <fullName evidence="6">Flagellin N-terminal domain-containing protein</fullName>
    </recommendedName>
</protein>
<evidence type="ECO:0000256" key="2">
    <source>
        <dbReference type="ARBA" id="ARBA00004613"/>
    </source>
</evidence>
<dbReference type="InterPro" id="IPR001492">
    <property type="entry name" value="Flagellin"/>
</dbReference>
<dbReference type="STRING" id="1044.EH31_14675"/>
<dbReference type="Pfam" id="PF00669">
    <property type="entry name" value="Flagellin_N"/>
    <property type="match status" value="1"/>
</dbReference>
<dbReference type="GO" id="GO:0005576">
    <property type="term" value="C:extracellular region"/>
    <property type="evidence" value="ECO:0007669"/>
    <property type="project" value="UniProtKB-SubCell"/>
</dbReference>
<dbReference type="GO" id="GO:0005198">
    <property type="term" value="F:structural molecule activity"/>
    <property type="evidence" value="ECO:0007669"/>
    <property type="project" value="InterPro"/>
</dbReference>
<keyword evidence="8" id="KW-1185">Reference proteome</keyword>
<dbReference type="GO" id="GO:0009288">
    <property type="term" value="C:bacterial-type flagellum"/>
    <property type="evidence" value="ECO:0007669"/>
    <property type="project" value="UniProtKB-SubCell"/>
</dbReference>
<dbReference type="PANTHER" id="PTHR42792:SF1">
    <property type="entry name" value="FLAGELLAR HOOK-ASSOCIATED PROTEIN 3"/>
    <property type="match status" value="1"/>
</dbReference>
<gene>
    <name evidence="7" type="ORF">EH31_14675</name>
</gene>
<dbReference type="RefSeq" id="WP_034961186.1">
    <property type="nucleotide sequence ID" value="NZ_JMIW01000006.1"/>
</dbReference>
<organism evidence="7 8">
    <name type="scientific">Erythrobacter longus</name>
    <dbReference type="NCBI Taxonomy" id="1044"/>
    <lineage>
        <taxon>Bacteria</taxon>
        <taxon>Pseudomonadati</taxon>
        <taxon>Pseudomonadota</taxon>
        <taxon>Alphaproteobacteria</taxon>
        <taxon>Sphingomonadales</taxon>
        <taxon>Erythrobacteraceae</taxon>
        <taxon>Erythrobacter/Porphyrobacter group</taxon>
        <taxon>Erythrobacter</taxon>
    </lineage>
</organism>